<dbReference type="Pfam" id="PF24694">
    <property type="entry name" value="LNS2_PITM1-3"/>
    <property type="match status" value="1"/>
</dbReference>
<dbReference type="InterPro" id="IPR052419">
    <property type="entry name" value="5_3-deoxyribonucleotidase-like"/>
</dbReference>
<dbReference type="PIRSF" id="PIRSF021362">
    <property type="entry name" value="UCP021362_HAD"/>
    <property type="match status" value="1"/>
</dbReference>
<gene>
    <name evidence="4" type="ORF">BFS35_001650</name>
</gene>
<comment type="similarity">
    <text evidence="1 3">Belongs to the 5'(3')-deoxyribonucleotidase family.</text>
</comment>
<dbReference type="Proteomes" id="UP000229523">
    <property type="component" value="Unassembled WGS sequence"/>
</dbReference>
<dbReference type="PANTHER" id="PTHR35134:SF2">
    <property type="entry name" value="NUCLEOTIDASE YQFW-RELATED"/>
    <property type="match status" value="1"/>
</dbReference>
<dbReference type="EMBL" id="MJBI02000001">
    <property type="protein sequence ID" value="RAI82414.1"/>
    <property type="molecule type" value="Genomic_DNA"/>
</dbReference>
<protein>
    <recommendedName>
        <fullName evidence="3">Nucleotidase</fullName>
        <ecNumber evidence="3">3.1.3.-</ecNumber>
    </recommendedName>
</protein>
<dbReference type="RefSeq" id="WP_099578466.1">
    <property type="nucleotide sequence ID" value="NZ_MJBI02000001.1"/>
</dbReference>
<reference evidence="4 5" key="1">
    <citation type="journal article" date="2018" name="Front. Microbiol.">
        <title>Description and Comparative Genomics of Macrococcus caseolyticus subsp. hominis subsp. nov., Macrococcus goetzii sp. nov., Macrococcus epidermidis sp. nov., and Macrococcus bohemicus sp. nov., Novel Macrococci From Human Clinical Material With Virulence Potential and Suspected Uptake of Foreign DNA by Natural Transformation.</title>
        <authorList>
            <person name="Maslanova I."/>
            <person name="Wertheimer Z."/>
            <person name="Sedlacek I."/>
            <person name="Svec P."/>
            <person name="Indrakova A."/>
            <person name="Kovarovic V."/>
            <person name="Schumann P."/>
            <person name="Sproer C."/>
            <person name="Kralova S."/>
            <person name="Sedo O."/>
            <person name="Kristofova L."/>
            <person name="Vrbovska V."/>
            <person name="Fuzik T."/>
            <person name="Petras P."/>
            <person name="Zdrahal Z."/>
            <person name="Ruzickova V."/>
            <person name="Doskar J."/>
            <person name="Pantucek R."/>
        </authorList>
    </citation>
    <scope>NUCLEOTIDE SEQUENCE [LARGE SCALE GENOMIC DNA]</scope>
    <source>
        <strain evidence="4 5">CCM 4927</strain>
    </source>
</reference>
<name>A0A2G5NT71_9STAP</name>
<dbReference type="InterPro" id="IPR009206">
    <property type="entry name" value="Nucleotidase_putative"/>
</dbReference>
<evidence type="ECO:0000256" key="3">
    <source>
        <dbReference type="PIRNR" id="PIRNR021362"/>
    </source>
</evidence>
<accession>A0A2G5NT71</accession>
<dbReference type="GO" id="GO:0016787">
    <property type="term" value="F:hydrolase activity"/>
    <property type="evidence" value="ECO:0007669"/>
    <property type="project" value="UniProtKB-KW"/>
</dbReference>
<dbReference type="Gene3D" id="3.40.50.1000">
    <property type="entry name" value="HAD superfamily/HAD-like"/>
    <property type="match status" value="1"/>
</dbReference>
<proteinExistence type="inferred from homology"/>
<keyword evidence="5" id="KW-1185">Reference proteome</keyword>
<evidence type="ECO:0000256" key="1">
    <source>
        <dbReference type="ARBA" id="ARBA00009589"/>
    </source>
</evidence>
<dbReference type="InterPro" id="IPR036412">
    <property type="entry name" value="HAD-like_sf"/>
</dbReference>
<comment type="caution">
    <text evidence="4">The sequence shown here is derived from an EMBL/GenBank/DDBJ whole genome shotgun (WGS) entry which is preliminary data.</text>
</comment>
<evidence type="ECO:0000313" key="5">
    <source>
        <dbReference type="Proteomes" id="UP000229523"/>
    </source>
</evidence>
<organism evidence="4 5">
    <name type="scientific">Macrococcoides goetzii</name>
    <dbReference type="NCBI Taxonomy" id="1891097"/>
    <lineage>
        <taxon>Bacteria</taxon>
        <taxon>Bacillati</taxon>
        <taxon>Bacillota</taxon>
        <taxon>Bacilli</taxon>
        <taxon>Bacillales</taxon>
        <taxon>Staphylococcaceae</taxon>
        <taxon>Macrococcoides</taxon>
    </lineage>
</organism>
<dbReference type="AlphaFoldDB" id="A0A2G5NT71"/>
<evidence type="ECO:0000256" key="2">
    <source>
        <dbReference type="ARBA" id="ARBA00022801"/>
    </source>
</evidence>
<dbReference type="EC" id="3.1.3.-" evidence="3"/>
<sequence length="196" mass="23211">MNKKFRMGIDIDGTVTCPTALVPYLQRSFNKDFKYEDITEYDLSNVLNIPESEIYQWFKDYEHEIYKYSPVHNDADQVLSNWANYYQLIFISARHSYLHELTIDWFKTHNVPYHHIELTGSHEKIETARRLKVDAFFEDKLDNAIEIHNALNIPVYLFDTPYNQSELPAGVTRIKTWVELDTLIKKQFPIKNGEDS</sequence>
<keyword evidence="2 3" id="KW-0378">Hydrolase</keyword>
<dbReference type="InterPro" id="IPR023214">
    <property type="entry name" value="HAD_sf"/>
</dbReference>
<dbReference type="SUPFAM" id="SSF56784">
    <property type="entry name" value="HAD-like"/>
    <property type="match status" value="1"/>
</dbReference>
<dbReference type="PANTHER" id="PTHR35134">
    <property type="entry name" value="NUCLEOTIDASE YQFW-RELATED"/>
    <property type="match status" value="1"/>
</dbReference>
<evidence type="ECO:0000313" key="4">
    <source>
        <dbReference type="EMBL" id="RAI82414.1"/>
    </source>
</evidence>